<dbReference type="EMBL" id="OX451735">
    <property type="protein sequence ID" value="CAI8594604.1"/>
    <property type="molecule type" value="Genomic_DNA"/>
</dbReference>
<name>A0AAV0ZAJ0_VICFA</name>
<evidence type="ECO:0000313" key="1">
    <source>
        <dbReference type="EMBL" id="CAI8594604.1"/>
    </source>
</evidence>
<proteinExistence type="predicted"/>
<keyword evidence="2" id="KW-1185">Reference proteome</keyword>
<gene>
    <name evidence="1" type="ORF">VFH_I149680</name>
</gene>
<dbReference type="AlphaFoldDB" id="A0AAV0ZAJ0"/>
<accession>A0AAV0ZAJ0</accession>
<evidence type="ECO:0000313" key="2">
    <source>
        <dbReference type="Proteomes" id="UP001157006"/>
    </source>
</evidence>
<organism evidence="1 2">
    <name type="scientific">Vicia faba</name>
    <name type="common">Broad bean</name>
    <name type="synonym">Faba vulgaris</name>
    <dbReference type="NCBI Taxonomy" id="3906"/>
    <lineage>
        <taxon>Eukaryota</taxon>
        <taxon>Viridiplantae</taxon>
        <taxon>Streptophyta</taxon>
        <taxon>Embryophyta</taxon>
        <taxon>Tracheophyta</taxon>
        <taxon>Spermatophyta</taxon>
        <taxon>Magnoliopsida</taxon>
        <taxon>eudicotyledons</taxon>
        <taxon>Gunneridae</taxon>
        <taxon>Pentapetalae</taxon>
        <taxon>rosids</taxon>
        <taxon>fabids</taxon>
        <taxon>Fabales</taxon>
        <taxon>Fabaceae</taxon>
        <taxon>Papilionoideae</taxon>
        <taxon>50 kb inversion clade</taxon>
        <taxon>NPAAA clade</taxon>
        <taxon>Hologalegina</taxon>
        <taxon>IRL clade</taxon>
        <taxon>Fabeae</taxon>
        <taxon>Vicia</taxon>
    </lineage>
</organism>
<reference evidence="1 2" key="1">
    <citation type="submission" date="2023-01" db="EMBL/GenBank/DDBJ databases">
        <authorList>
            <person name="Kreplak J."/>
        </authorList>
    </citation>
    <scope>NUCLEOTIDE SEQUENCE [LARGE SCALE GENOMIC DNA]</scope>
</reference>
<dbReference type="Proteomes" id="UP001157006">
    <property type="component" value="Chromosome 1S"/>
</dbReference>
<protein>
    <submittedName>
        <fullName evidence="1">Uncharacterized protein</fullName>
    </submittedName>
</protein>
<sequence>MAEFRILRHKLPRNLLLHRSSLHNLRLRLQYIFHFRFYSSFRFRFRSGFSGNFGRSGFLGFGLSGEVSNSVRILSDKSLTWGKSLEQVKGTVRMVSLGMVWRRGKRREYHALEREKRKYCHFAEVAEDVGVALQALWTDSGMAVISGFWQQQKHRSSSILDNDKAVGPGFLVDRWCRLVGLIWCRFTAMGNRTPFRISWLFVGSKIALAWNDFWSVLLGALLMFSS</sequence>